<organism evidence="3">
    <name type="scientific">Camponotus floridanus</name>
    <name type="common">Florida carpenter ant</name>
    <dbReference type="NCBI Taxonomy" id="104421"/>
    <lineage>
        <taxon>Eukaryota</taxon>
        <taxon>Metazoa</taxon>
        <taxon>Ecdysozoa</taxon>
        <taxon>Arthropoda</taxon>
        <taxon>Hexapoda</taxon>
        <taxon>Insecta</taxon>
        <taxon>Pterygota</taxon>
        <taxon>Neoptera</taxon>
        <taxon>Endopterygota</taxon>
        <taxon>Hymenoptera</taxon>
        <taxon>Apocrita</taxon>
        <taxon>Aculeata</taxon>
        <taxon>Formicoidea</taxon>
        <taxon>Formicidae</taxon>
        <taxon>Formicinae</taxon>
        <taxon>Camponotus</taxon>
    </lineage>
</organism>
<dbReference type="AlphaFoldDB" id="E2ASB6"/>
<feature type="non-terminal residue" evidence="2">
    <location>
        <position position="236"/>
    </location>
</feature>
<dbReference type="InterPro" id="IPR028889">
    <property type="entry name" value="USP"/>
</dbReference>
<evidence type="ECO:0000313" key="2">
    <source>
        <dbReference type="EMBL" id="EFN63670.1"/>
    </source>
</evidence>
<gene>
    <name evidence="2" type="ORF">EAG_07192</name>
</gene>
<protein>
    <recommendedName>
        <fullName evidence="1">USP domain-containing protein</fullName>
    </recommendedName>
</protein>
<dbReference type="Proteomes" id="UP000000311">
    <property type="component" value="Unassembled WGS sequence"/>
</dbReference>
<dbReference type="SUPFAM" id="SSF54001">
    <property type="entry name" value="Cysteine proteinases"/>
    <property type="match status" value="1"/>
</dbReference>
<dbReference type="EMBL" id="GL442283">
    <property type="protein sequence ID" value="EFN63670.1"/>
    <property type="molecule type" value="Genomic_DNA"/>
</dbReference>
<keyword evidence="3" id="KW-1185">Reference proteome</keyword>
<evidence type="ECO:0000313" key="3">
    <source>
        <dbReference type="Proteomes" id="UP000000311"/>
    </source>
</evidence>
<dbReference type="InterPro" id="IPR038765">
    <property type="entry name" value="Papain-like_cys_pep_sf"/>
</dbReference>
<accession>E2ASB6</accession>
<name>E2ASB6_CAMFO</name>
<dbReference type="OMA" id="NEECFTS"/>
<reference evidence="2 3" key="1">
    <citation type="journal article" date="2010" name="Science">
        <title>Genomic comparison of the ants Camponotus floridanus and Harpegnathos saltator.</title>
        <authorList>
            <person name="Bonasio R."/>
            <person name="Zhang G."/>
            <person name="Ye C."/>
            <person name="Mutti N.S."/>
            <person name="Fang X."/>
            <person name="Qin N."/>
            <person name="Donahue G."/>
            <person name="Yang P."/>
            <person name="Li Q."/>
            <person name="Li C."/>
            <person name="Zhang P."/>
            <person name="Huang Z."/>
            <person name="Berger S.L."/>
            <person name="Reinberg D."/>
            <person name="Wang J."/>
            <person name="Liebig J."/>
        </authorList>
    </citation>
    <scope>NUCLEOTIDE SEQUENCE [LARGE SCALE GENOMIC DNA]</scope>
    <source>
        <strain evidence="3">C129</strain>
    </source>
</reference>
<dbReference type="InParanoid" id="E2ASB6"/>
<sequence length="236" mass="26704">NGNISPVLKVGSSNIIVKNTCSFDSIVQILAAACIYDKFKETVDIATTDTFKFIKSFVQLGPTKKIYKTRAEILKNVTYFLQDTLDIVTIDALSNIVNLCEYIFPENYSYIEICTCQTCHNIKIVKKCILPVNEEILNKYGYAKIVDAIEEGKVLKFRCSKCNEECFTSVSYGVQLFIESSITTALNDIPFSIQLNKQHYTHIGCIVYHGQNSQTSIGHYTAHIRNGTNWIVYDDM</sequence>
<proteinExistence type="predicted"/>
<dbReference type="PROSITE" id="PS50235">
    <property type="entry name" value="USP_3"/>
    <property type="match status" value="1"/>
</dbReference>
<feature type="domain" description="USP" evidence="1">
    <location>
        <begin position="10"/>
        <end position="236"/>
    </location>
</feature>
<evidence type="ECO:0000259" key="1">
    <source>
        <dbReference type="PROSITE" id="PS50235"/>
    </source>
</evidence>
<feature type="non-terminal residue" evidence="2">
    <location>
        <position position="1"/>
    </location>
</feature>